<evidence type="ECO:0000313" key="2">
    <source>
        <dbReference type="EMBL" id="OCB85127.1"/>
    </source>
</evidence>
<comment type="caution">
    <text evidence="2">The sequence shown here is derived from an EMBL/GenBank/DDBJ whole genome shotgun (WGS) entry which is preliminary data.</text>
</comment>
<proteinExistence type="predicted"/>
<gene>
    <name evidence="2" type="ORF">A7U60_g7752</name>
</gene>
<dbReference type="OrthoDB" id="3198848at2759"/>
<organism evidence="2 3">
    <name type="scientific">Sanghuangporus baumii</name>
    <name type="common">Phellinus baumii</name>
    <dbReference type="NCBI Taxonomy" id="108892"/>
    <lineage>
        <taxon>Eukaryota</taxon>
        <taxon>Fungi</taxon>
        <taxon>Dikarya</taxon>
        <taxon>Basidiomycota</taxon>
        <taxon>Agaricomycotina</taxon>
        <taxon>Agaricomycetes</taxon>
        <taxon>Hymenochaetales</taxon>
        <taxon>Hymenochaetaceae</taxon>
        <taxon>Sanghuangporus</taxon>
    </lineage>
</organism>
<feature type="compositionally biased region" description="Low complexity" evidence="1">
    <location>
        <begin position="203"/>
        <end position="216"/>
    </location>
</feature>
<protein>
    <submittedName>
        <fullName evidence="2">Uncharacterized protein</fullName>
    </submittedName>
</protein>
<feature type="region of interest" description="Disordered" evidence="1">
    <location>
        <begin position="189"/>
        <end position="224"/>
    </location>
</feature>
<evidence type="ECO:0000256" key="1">
    <source>
        <dbReference type="SAM" id="MobiDB-lite"/>
    </source>
</evidence>
<name>A0A9Q5MZJ0_SANBA</name>
<feature type="compositionally biased region" description="Basic and acidic residues" evidence="1">
    <location>
        <begin position="189"/>
        <end position="200"/>
    </location>
</feature>
<dbReference type="EMBL" id="LNZH02000211">
    <property type="protein sequence ID" value="OCB85127.1"/>
    <property type="molecule type" value="Genomic_DNA"/>
</dbReference>
<dbReference type="AlphaFoldDB" id="A0A9Q5MZJ0"/>
<sequence>MSTRRTGNITVSSSRSAPKQPQIMSNRQYPAELVTYRLGEEMVYVEPPQDHEVKALIFPPLELFADQCVSDGFQQALDFAKRVFPSLADIPRARLAFQVSVRVGSNESLSKVRIAPMAWARAMKSLATYEIIEIVILAEPTTPRVAQSETDFAVPTASGYRTGCNDAPPNYSSSARLCDAFIGDAEKSSRAVSSRSEDGRLLSQPAAPPAKRSPSPFSWLTRRL</sequence>
<dbReference type="Proteomes" id="UP000757232">
    <property type="component" value="Unassembled WGS sequence"/>
</dbReference>
<evidence type="ECO:0000313" key="3">
    <source>
        <dbReference type="Proteomes" id="UP000757232"/>
    </source>
</evidence>
<reference evidence="2" key="1">
    <citation type="submission" date="2016-06" db="EMBL/GenBank/DDBJ databases">
        <title>Draft Genome sequence of the fungus Inonotus baumii.</title>
        <authorList>
            <person name="Zhu H."/>
            <person name="Lin W."/>
        </authorList>
    </citation>
    <scope>NUCLEOTIDE SEQUENCE</scope>
    <source>
        <strain evidence="2">821</strain>
    </source>
</reference>
<feature type="region of interest" description="Disordered" evidence="1">
    <location>
        <begin position="1"/>
        <end position="22"/>
    </location>
</feature>
<accession>A0A9Q5MZJ0</accession>
<keyword evidence="3" id="KW-1185">Reference proteome</keyword>